<dbReference type="AlphaFoldDB" id="A0A8J9VHY8"/>
<gene>
    <name evidence="3" type="ORF">BINO364_LOCUS16755</name>
</gene>
<reference evidence="3" key="1">
    <citation type="submission" date="2021-12" db="EMBL/GenBank/DDBJ databases">
        <authorList>
            <person name="Martin H S."/>
        </authorList>
    </citation>
    <scope>NUCLEOTIDE SEQUENCE</scope>
</reference>
<evidence type="ECO:0000256" key="1">
    <source>
        <dbReference type="SAM" id="MobiDB-lite"/>
    </source>
</evidence>
<dbReference type="Proteomes" id="UP000838878">
    <property type="component" value="Chromosome 9"/>
</dbReference>
<evidence type="ECO:0008006" key="5">
    <source>
        <dbReference type="Google" id="ProtNLM"/>
    </source>
</evidence>
<evidence type="ECO:0000313" key="3">
    <source>
        <dbReference type="EMBL" id="CAH0732002.1"/>
    </source>
</evidence>
<keyword evidence="2" id="KW-0732">Signal</keyword>
<protein>
    <recommendedName>
        <fullName evidence="5">Natalisin</fullName>
    </recommendedName>
</protein>
<evidence type="ECO:0000256" key="2">
    <source>
        <dbReference type="SAM" id="SignalP"/>
    </source>
</evidence>
<accession>A0A8J9VHY8</accession>
<feature type="signal peptide" evidence="2">
    <location>
        <begin position="1"/>
        <end position="21"/>
    </location>
</feature>
<proteinExistence type="predicted"/>
<feature type="non-terminal residue" evidence="3">
    <location>
        <position position="500"/>
    </location>
</feature>
<keyword evidence="4" id="KW-1185">Reference proteome</keyword>
<dbReference type="OrthoDB" id="5219169at2759"/>
<evidence type="ECO:0000313" key="4">
    <source>
        <dbReference type="Proteomes" id="UP000838878"/>
    </source>
</evidence>
<sequence length="500" mass="59186">MEIKLCLLLIFFLAINDHVYGKNINKTKSIKLIHNNTKQKDSKSRTKRSLNEDIDKLFISSKDLTQHDHIVEERGRVVKLQPIADKELPFWGARGRRDSSEETVPNVQLPTYNHHKYLEKIDLYKSLLNYQNKLRRDEGDSPFWGNRGRRDSGELDENDVSLFWANRGRRQDEEPFWGTRGRREELPPFWGNRGRRDDDEPFWGNRGRRQEQEPFWGNRGRRENSIIGNNGEKNKVKTIYINEVDEPYGKYQDKYKIKLKNSIIETVDDIQSKIENFSRNRRQEAQFWTNRGRDSKLQSLFNGKIRNRLHHILNDQIKGDNYELRSKYFEPNTVHDSRIYAEEPRYILVERSSRSSAEEDPFFISRGKKYNEYDLDNGTRGRRGSLEELVKSVRNDPYYIARGKKDASIKTDNSTTNDDHLYKTKELVCSTVNLLMKKIQGNKVKRDINDPERNRRTILKKLALQLQMDPYFVSRGKKNDESKEKLNVQDFISKILVMCD</sequence>
<name>A0A8J9VHY8_9NEOP</name>
<feature type="region of interest" description="Disordered" evidence="1">
    <location>
        <begin position="200"/>
        <end position="229"/>
    </location>
</feature>
<dbReference type="EMBL" id="OV170229">
    <property type="protein sequence ID" value="CAH0732002.1"/>
    <property type="molecule type" value="Genomic_DNA"/>
</dbReference>
<feature type="chain" id="PRO_5035460513" description="Natalisin" evidence="2">
    <location>
        <begin position="22"/>
        <end position="500"/>
    </location>
</feature>
<organism evidence="3 4">
    <name type="scientific">Brenthis ino</name>
    <name type="common">lesser marbled fritillary</name>
    <dbReference type="NCBI Taxonomy" id="405034"/>
    <lineage>
        <taxon>Eukaryota</taxon>
        <taxon>Metazoa</taxon>
        <taxon>Ecdysozoa</taxon>
        <taxon>Arthropoda</taxon>
        <taxon>Hexapoda</taxon>
        <taxon>Insecta</taxon>
        <taxon>Pterygota</taxon>
        <taxon>Neoptera</taxon>
        <taxon>Endopterygota</taxon>
        <taxon>Lepidoptera</taxon>
        <taxon>Glossata</taxon>
        <taxon>Ditrysia</taxon>
        <taxon>Papilionoidea</taxon>
        <taxon>Nymphalidae</taxon>
        <taxon>Heliconiinae</taxon>
        <taxon>Argynnini</taxon>
        <taxon>Brenthis</taxon>
    </lineage>
</organism>